<gene>
    <name evidence="2" type="ORF">JF888_10910</name>
</gene>
<dbReference type="InterPro" id="IPR002575">
    <property type="entry name" value="Aminoglycoside_PTrfase"/>
</dbReference>
<sequence>MSTPLIQLAKPVVSDLSLLMAGAEDLDGLIDVPGMHSIVVGISKDPNAKIVVLLIPNGDRLPAYVVKVPTTDIAAASVESEIHTLSALERVLPGWVGRQVPRVEAVLHFKGRPALVMTALAGTPMTTGYHRWRHTARPSRVAADFEMAGNWLAALQAATAGPRRPVELCSGLADTLRSRFAGDTWLPPALEIMGEARRRLATTAAPRTAVHGDFWAGNILVDGNELSGVVDWEAGSTSGEPMRDLVRFALSYALYLDRHVLSGVRVPGHNGLRVGSWGAGIEYAVSAQGWFPDLFRRFLQGGMARLGADPRFWREAVLVGISEVAAVADHIEFARRHLHLLAKFSETG</sequence>
<proteinExistence type="predicted"/>
<dbReference type="InterPro" id="IPR011009">
    <property type="entry name" value="Kinase-like_dom_sf"/>
</dbReference>
<name>A0A934KBZ9_9BACT</name>
<dbReference type="SUPFAM" id="SSF56112">
    <property type="entry name" value="Protein kinase-like (PK-like)"/>
    <property type="match status" value="1"/>
</dbReference>
<evidence type="ECO:0000313" key="3">
    <source>
        <dbReference type="Proteomes" id="UP000620075"/>
    </source>
</evidence>
<evidence type="ECO:0000259" key="1">
    <source>
        <dbReference type="Pfam" id="PF01636"/>
    </source>
</evidence>
<dbReference type="Proteomes" id="UP000620075">
    <property type="component" value="Unassembled WGS sequence"/>
</dbReference>
<evidence type="ECO:0000313" key="2">
    <source>
        <dbReference type="EMBL" id="MBJ7603684.1"/>
    </source>
</evidence>
<accession>A0A934KBZ9</accession>
<dbReference type="RefSeq" id="WP_338180097.1">
    <property type="nucleotide sequence ID" value="NZ_JAEKNQ010000040.1"/>
</dbReference>
<dbReference type="AlphaFoldDB" id="A0A934KBZ9"/>
<organism evidence="2 3">
    <name type="scientific">Candidatus Dormiibacter inghamiae</name>
    <dbReference type="NCBI Taxonomy" id="3127013"/>
    <lineage>
        <taxon>Bacteria</taxon>
        <taxon>Bacillati</taxon>
        <taxon>Candidatus Dormiibacterota</taxon>
        <taxon>Candidatus Dormibacteria</taxon>
        <taxon>Candidatus Dormibacterales</taxon>
        <taxon>Candidatus Dormibacteraceae</taxon>
        <taxon>Candidatus Dormiibacter</taxon>
    </lineage>
</organism>
<dbReference type="Pfam" id="PF01636">
    <property type="entry name" value="APH"/>
    <property type="match status" value="1"/>
</dbReference>
<protein>
    <submittedName>
        <fullName evidence="2">Phosphotransferase</fullName>
    </submittedName>
</protein>
<dbReference type="Gene3D" id="3.90.1200.10">
    <property type="match status" value="1"/>
</dbReference>
<reference evidence="2 3" key="1">
    <citation type="submission" date="2020-10" db="EMBL/GenBank/DDBJ databases">
        <title>Ca. Dormibacterota MAGs.</title>
        <authorList>
            <person name="Montgomery K."/>
        </authorList>
    </citation>
    <scope>NUCLEOTIDE SEQUENCE [LARGE SCALE GENOMIC DNA]</scope>
    <source>
        <strain evidence="2">SC8811_S16_3</strain>
    </source>
</reference>
<comment type="caution">
    <text evidence="2">The sequence shown here is derived from an EMBL/GenBank/DDBJ whole genome shotgun (WGS) entry which is preliminary data.</text>
</comment>
<feature type="domain" description="Aminoglycoside phosphotransferase" evidence="1">
    <location>
        <begin position="60"/>
        <end position="249"/>
    </location>
</feature>
<dbReference type="EMBL" id="JAEKNQ010000040">
    <property type="protein sequence ID" value="MBJ7603684.1"/>
    <property type="molecule type" value="Genomic_DNA"/>
</dbReference>